<sequence>MATPRAREPAGHKPRASGGTEACNSVNREFRFHNEMTQFSVLWRVTAGITDGLPESSMNASHSCPFEARCGAEPRRGRAAAPAASAPYSAESIACDRRRRRRRPRRRDADIPRLLVVFPSPRPFVNRLGAAAVVKIEPADEPHVNCRLPRTI</sequence>
<evidence type="ECO:0000256" key="1">
    <source>
        <dbReference type="SAM" id="MobiDB-lite"/>
    </source>
</evidence>
<comment type="caution">
    <text evidence="2">The sequence shown here is derived from an EMBL/GenBank/DDBJ whole genome shotgun (WGS) entry which is preliminary data.</text>
</comment>
<feature type="region of interest" description="Disordered" evidence="1">
    <location>
        <begin position="1"/>
        <end position="22"/>
    </location>
</feature>
<proteinExistence type="predicted"/>
<reference evidence="2 3" key="1">
    <citation type="journal article" date="2019" name="Commun. Biol.">
        <title>The bagworm genome reveals a unique fibroin gene that provides high tensile strength.</title>
        <authorList>
            <person name="Kono N."/>
            <person name="Nakamura H."/>
            <person name="Ohtoshi R."/>
            <person name="Tomita M."/>
            <person name="Numata K."/>
            <person name="Arakawa K."/>
        </authorList>
    </citation>
    <scope>NUCLEOTIDE SEQUENCE [LARGE SCALE GENOMIC DNA]</scope>
</reference>
<accession>A0A4C1SBN2</accession>
<organism evidence="2 3">
    <name type="scientific">Eumeta variegata</name>
    <name type="common">Bagworm moth</name>
    <name type="synonym">Eumeta japonica</name>
    <dbReference type="NCBI Taxonomy" id="151549"/>
    <lineage>
        <taxon>Eukaryota</taxon>
        <taxon>Metazoa</taxon>
        <taxon>Ecdysozoa</taxon>
        <taxon>Arthropoda</taxon>
        <taxon>Hexapoda</taxon>
        <taxon>Insecta</taxon>
        <taxon>Pterygota</taxon>
        <taxon>Neoptera</taxon>
        <taxon>Endopterygota</taxon>
        <taxon>Lepidoptera</taxon>
        <taxon>Glossata</taxon>
        <taxon>Ditrysia</taxon>
        <taxon>Tineoidea</taxon>
        <taxon>Psychidae</taxon>
        <taxon>Oiketicinae</taxon>
        <taxon>Eumeta</taxon>
    </lineage>
</organism>
<feature type="compositionally biased region" description="Basic residues" evidence="1">
    <location>
        <begin position="97"/>
        <end position="106"/>
    </location>
</feature>
<gene>
    <name evidence="2" type="ORF">EVAR_527_1</name>
</gene>
<evidence type="ECO:0000313" key="3">
    <source>
        <dbReference type="Proteomes" id="UP000299102"/>
    </source>
</evidence>
<protein>
    <submittedName>
        <fullName evidence="2">Uncharacterized protein</fullName>
    </submittedName>
</protein>
<evidence type="ECO:0000313" key="2">
    <source>
        <dbReference type="EMBL" id="GBO99255.1"/>
    </source>
</evidence>
<feature type="compositionally biased region" description="Basic and acidic residues" evidence="1">
    <location>
        <begin position="1"/>
        <end position="11"/>
    </location>
</feature>
<keyword evidence="3" id="KW-1185">Reference proteome</keyword>
<name>A0A4C1SBN2_EUMVA</name>
<dbReference type="EMBL" id="BGZK01000002">
    <property type="protein sequence ID" value="GBO99255.1"/>
    <property type="molecule type" value="Genomic_DNA"/>
</dbReference>
<dbReference type="AlphaFoldDB" id="A0A4C1SBN2"/>
<feature type="compositionally biased region" description="Low complexity" evidence="1">
    <location>
        <begin position="79"/>
        <end position="93"/>
    </location>
</feature>
<dbReference type="Proteomes" id="UP000299102">
    <property type="component" value="Unassembled WGS sequence"/>
</dbReference>
<feature type="region of interest" description="Disordered" evidence="1">
    <location>
        <begin position="77"/>
        <end position="106"/>
    </location>
</feature>